<reference evidence="1" key="1">
    <citation type="submission" date="2019-04" db="EMBL/GenBank/DDBJ databases">
        <title>Genome assembly of Zosterops borbonicus 15179.</title>
        <authorList>
            <person name="Leroy T."/>
            <person name="Anselmetti Y."/>
            <person name="Tilak M.-K."/>
            <person name="Nabholz B."/>
        </authorList>
    </citation>
    <scope>NUCLEOTIDE SEQUENCE</scope>
    <source>
        <strain evidence="1">HGM_15179</strain>
        <tissue evidence="1">Muscle</tissue>
    </source>
</reference>
<evidence type="ECO:0000313" key="2">
    <source>
        <dbReference type="Proteomes" id="UP000796761"/>
    </source>
</evidence>
<keyword evidence="2" id="KW-1185">Reference proteome</keyword>
<name>A0A8K1GE05_9PASS</name>
<accession>A0A8K1GE05</accession>
<protein>
    <recommendedName>
        <fullName evidence="3">Rna-directed dna polymerase from mobile element jockey-like</fullName>
    </recommendedName>
</protein>
<sequence length="92" mass="10765">MEWRRAVQEKELVLGLALLNIFVSDMDSAIECIIRRLANDSKLHGPVNRLEGKDAIQRDLDKLVRWDCEKLFKFNKAKCKVLHLDRGNPKYK</sequence>
<dbReference type="OrthoDB" id="10056483at2759"/>
<evidence type="ECO:0008006" key="3">
    <source>
        <dbReference type="Google" id="ProtNLM"/>
    </source>
</evidence>
<proteinExistence type="predicted"/>
<dbReference type="EMBL" id="SWJQ01000318">
    <property type="protein sequence ID" value="TRZ16358.1"/>
    <property type="molecule type" value="Genomic_DNA"/>
</dbReference>
<evidence type="ECO:0000313" key="1">
    <source>
        <dbReference type="EMBL" id="TRZ16358.1"/>
    </source>
</evidence>
<organism evidence="1 2">
    <name type="scientific">Zosterops borbonicus</name>
    <dbReference type="NCBI Taxonomy" id="364589"/>
    <lineage>
        <taxon>Eukaryota</taxon>
        <taxon>Metazoa</taxon>
        <taxon>Chordata</taxon>
        <taxon>Craniata</taxon>
        <taxon>Vertebrata</taxon>
        <taxon>Euteleostomi</taxon>
        <taxon>Archelosauria</taxon>
        <taxon>Archosauria</taxon>
        <taxon>Dinosauria</taxon>
        <taxon>Saurischia</taxon>
        <taxon>Theropoda</taxon>
        <taxon>Coelurosauria</taxon>
        <taxon>Aves</taxon>
        <taxon>Neognathae</taxon>
        <taxon>Neoaves</taxon>
        <taxon>Telluraves</taxon>
        <taxon>Australaves</taxon>
        <taxon>Passeriformes</taxon>
        <taxon>Sylvioidea</taxon>
        <taxon>Zosteropidae</taxon>
        <taxon>Zosterops</taxon>
    </lineage>
</organism>
<dbReference type="Proteomes" id="UP000796761">
    <property type="component" value="Unassembled WGS sequence"/>
</dbReference>
<dbReference type="AlphaFoldDB" id="A0A8K1GE05"/>
<gene>
    <name evidence="1" type="ORF">HGM15179_010746</name>
</gene>
<comment type="caution">
    <text evidence="1">The sequence shown here is derived from an EMBL/GenBank/DDBJ whole genome shotgun (WGS) entry which is preliminary data.</text>
</comment>